<proteinExistence type="predicted"/>
<dbReference type="Proteomes" id="UP001055072">
    <property type="component" value="Unassembled WGS sequence"/>
</dbReference>
<evidence type="ECO:0000313" key="2">
    <source>
        <dbReference type="Proteomes" id="UP001055072"/>
    </source>
</evidence>
<protein>
    <submittedName>
        <fullName evidence="1">Uncharacterized protein</fullName>
    </submittedName>
</protein>
<evidence type="ECO:0000313" key="1">
    <source>
        <dbReference type="EMBL" id="KAI0084314.1"/>
    </source>
</evidence>
<accession>A0ACB8TQN4</accession>
<organism evidence="1 2">
    <name type="scientific">Irpex rosettiformis</name>
    <dbReference type="NCBI Taxonomy" id="378272"/>
    <lineage>
        <taxon>Eukaryota</taxon>
        <taxon>Fungi</taxon>
        <taxon>Dikarya</taxon>
        <taxon>Basidiomycota</taxon>
        <taxon>Agaricomycotina</taxon>
        <taxon>Agaricomycetes</taxon>
        <taxon>Polyporales</taxon>
        <taxon>Irpicaceae</taxon>
        <taxon>Irpex</taxon>
    </lineage>
</organism>
<name>A0ACB8TQN4_9APHY</name>
<dbReference type="EMBL" id="MU274944">
    <property type="protein sequence ID" value="KAI0084314.1"/>
    <property type="molecule type" value="Genomic_DNA"/>
</dbReference>
<sequence length="155" mass="16586">MPHSQDDPHEAHVHHLRLILGSILSPKRAPYARPTSSASPSGTASPALHHYQHDSCHKSEAGDHSPPARAPLFRSNTDSAIQGHSPHSSQHALPESVMNPHSAYGHPIPPPVASAPDLHNVSVDTTNVSRQARSDFIGTIQSKGAWEALIHGSFV</sequence>
<gene>
    <name evidence="1" type="ORF">BDY19DRAFT_542643</name>
</gene>
<keyword evidence="2" id="KW-1185">Reference proteome</keyword>
<comment type="caution">
    <text evidence="1">The sequence shown here is derived from an EMBL/GenBank/DDBJ whole genome shotgun (WGS) entry which is preliminary data.</text>
</comment>
<reference evidence="1" key="1">
    <citation type="journal article" date="2021" name="Environ. Microbiol.">
        <title>Gene family expansions and transcriptome signatures uncover fungal adaptations to wood decay.</title>
        <authorList>
            <person name="Hage H."/>
            <person name="Miyauchi S."/>
            <person name="Viragh M."/>
            <person name="Drula E."/>
            <person name="Min B."/>
            <person name="Chaduli D."/>
            <person name="Navarro D."/>
            <person name="Favel A."/>
            <person name="Norest M."/>
            <person name="Lesage-Meessen L."/>
            <person name="Balint B."/>
            <person name="Merenyi Z."/>
            <person name="de Eugenio L."/>
            <person name="Morin E."/>
            <person name="Martinez A.T."/>
            <person name="Baldrian P."/>
            <person name="Stursova M."/>
            <person name="Martinez M.J."/>
            <person name="Novotny C."/>
            <person name="Magnuson J.K."/>
            <person name="Spatafora J.W."/>
            <person name="Maurice S."/>
            <person name="Pangilinan J."/>
            <person name="Andreopoulos W."/>
            <person name="LaButti K."/>
            <person name="Hundley H."/>
            <person name="Na H."/>
            <person name="Kuo A."/>
            <person name="Barry K."/>
            <person name="Lipzen A."/>
            <person name="Henrissat B."/>
            <person name="Riley R."/>
            <person name="Ahrendt S."/>
            <person name="Nagy L.G."/>
            <person name="Grigoriev I.V."/>
            <person name="Martin F."/>
            <person name="Rosso M.N."/>
        </authorList>
    </citation>
    <scope>NUCLEOTIDE SEQUENCE</scope>
    <source>
        <strain evidence="1">CBS 384.51</strain>
    </source>
</reference>